<feature type="domain" description="MRH" evidence="7">
    <location>
        <begin position="693"/>
        <end position="793"/>
    </location>
</feature>
<dbReference type="GO" id="GO:0006491">
    <property type="term" value="P:N-glycan processing"/>
    <property type="evidence" value="ECO:0007669"/>
    <property type="project" value="TreeGrafter"/>
</dbReference>
<feature type="region of interest" description="Disordered" evidence="5">
    <location>
        <begin position="433"/>
        <end position="456"/>
    </location>
</feature>
<reference evidence="8 9" key="1">
    <citation type="journal article" date="2008" name="Nature">
        <title>The Phaeodactylum genome reveals the evolutionary history of diatom genomes.</title>
        <authorList>
            <person name="Bowler C."/>
            <person name="Allen A.E."/>
            <person name="Badger J.H."/>
            <person name="Grimwood J."/>
            <person name="Jabbari K."/>
            <person name="Kuo A."/>
            <person name="Maheswari U."/>
            <person name="Martens C."/>
            <person name="Maumus F."/>
            <person name="Otillar R.P."/>
            <person name="Rayko E."/>
            <person name="Salamov A."/>
            <person name="Vandepoele K."/>
            <person name="Beszteri B."/>
            <person name="Gruber A."/>
            <person name="Heijde M."/>
            <person name="Katinka M."/>
            <person name="Mock T."/>
            <person name="Valentin K."/>
            <person name="Verret F."/>
            <person name="Berges J.A."/>
            <person name="Brownlee C."/>
            <person name="Cadoret J.P."/>
            <person name="Chiovitti A."/>
            <person name="Choi C.J."/>
            <person name="Coesel S."/>
            <person name="De Martino A."/>
            <person name="Detter J.C."/>
            <person name="Durkin C."/>
            <person name="Falciatore A."/>
            <person name="Fournet J."/>
            <person name="Haruta M."/>
            <person name="Huysman M.J."/>
            <person name="Jenkins B.D."/>
            <person name="Jiroutova K."/>
            <person name="Jorgensen R.E."/>
            <person name="Joubert Y."/>
            <person name="Kaplan A."/>
            <person name="Kroger N."/>
            <person name="Kroth P.G."/>
            <person name="La Roche J."/>
            <person name="Lindquist E."/>
            <person name="Lommer M."/>
            <person name="Martin-Jezequel V."/>
            <person name="Lopez P.J."/>
            <person name="Lucas S."/>
            <person name="Mangogna M."/>
            <person name="McGinnis K."/>
            <person name="Medlin L.K."/>
            <person name="Montsant A."/>
            <person name="Oudot-Le Secq M.P."/>
            <person name="Napoli C."/>
            <person name="Obornik M."/>
            <person name="Parker M.S."/>
            <person name="Petit J.L."/>
            <person name="Porcel B.M."/>
            <person name="Poulsen N."/>
            <person name="Robison M."/>
            <person name="Rychlewski L."/>
            <person name="Rynearson T.A."/>
            <person name="Schmutz J."/>
            <person name="Shapiro H."/>
            <person name="Siaut M."/>
            <person name="Stanley M."/>
            <person name="Sussman M.R."/>
            <person name="Taylor A.R."/>
            <person name="Vardi A."/>
            <person name="von Dassow P."/>
            <person name="Vyverman W."/>
            <person name="Willis A."/>
            <person name="Wyrwicz L.S."/>
            <person name="Rokhsar D.S."/>
            <person name="Weissenbach J."/>
            <person name="Armbrust E.V."/>
            <person name="Green B.R."/>
            <person name="Van de Peer Y."/>
            <person name="Grigoriev I.V."/>
        </authorList>
    </citation>
    <scope>NUCLEOTIDE SEQUENCE [LARGE SCALE GENOMIC DNA]</scope>
    <source>
        <strain evidence="8 9">CCAP 1055/1</strain>
    </source>
</reference>
<keyword evidence="9" id="KW-1185">Reference proteome</keyword>
<evidence type="ECO:0000256" key="1">
    <source>
        <dbReference type="ARBA" id="ARBA00022387"/>
    </source>
</evidence>
<dbReference type="InterPro" id="IPR028146">
    <property type="entry name" value="PRKCSH_N"/>
</dbReference>
<dbReference type="RefSeq" id="XP_002186069.1">
    <property type="nucleotide sequence ID" value="XM_002186033.1"/>
</dbReference>
<dbReference type="InterPro" id="IPR039794">
    <property type="entry name" value="Gtb1-like"/>
</dbReference>
<dbReference type="InterPro" id="IPR009011">
    <property type="entry name" value="Man6P_isomerase_rcpt-bd_dom_sf"/>
</dbReference>
<evidence type="ECO:0000313" key="8">
    <source>
        <dbReference type="EMBL" id="ACI65539.1"/>
    </source>
</evidence>
<evidence type="ECO:0000259" key="7">
    <source>
        <dbReference type="PROSITE" id="PS51914"/>
    </source>
</evidence>
<dbReference type="InterPro" id="IPR044865">
    <property type="entry name" value="MRH_dom"/>
</dbReference>
<feature type="signal peptide" evidence="6">
    <location>
        <begin position="1"/>
        <end position="25"/>
    </location>
</feature>
<dbReference type="AlphaFoldDB" id="B5Y4U7"/>
<keyword evidence="4" id="KW-1015">Disulfide bond</keyword>
<dbReference type="PANTHER" id="PTHR12630">
    <property type="entry name" value="N-LINKED OLIGOSACCHARIDE PROCESSING"/>
    <property type="match status" value="1"/>
</dbReference>
<proteinExistence type="predicted"/>
<dbReference type="Gene3D" id="2.70.130.10">
    <property type="entry name" value="Mannose-6-phosphate receptor binding domain"/>
    <property type="match status" value="1"/>
</dbReference>
<dbReference type="OrthoDB" id="47398at2759"/>
<feature type="chain" id="PRO_5002841142" description="Glucosidase 2 subunit beta" evidence="6">
    <location>
        <begin position="26"/>
        <end position="802"/>
    </location>
</feature>
<dbReference type="PaxDb" id="2850-Phatr54169"/>
<dbReference type="PROSITE" id="PS51914">
    <property type="entry name" value="MRH"/>
    <property type="match status" value="1"/>
</dbReference>
<feature type="region of interest" description="Disordered" evidence="5">
    <location>
        <begin position="66"/>
        <end position="87"/>
    </location>
</feature>
<dbReference type="GO" id="GO:0017177">
    <property type="term" value="C:glucosidase II complex"/>
    <property type="evidence" value="ECO:0007669"/>
    <property type="project" value="TreeGrafter"/>
</dbReference>
<feature type="region of interest" description="Disordered" evidence="5">
    <location>
        <begin position="655"/>
        <end position="679"/>
    </location>
</feature>
<dbReference type="eggNOG" id="KOG2397">
    <property type="taxonomic scope" value="Eukaryota"/>
</dbReference>
<evidence type="ECO:0000256" key="2">
    <source>
        <dbReference type="ARBA" id="ARBA00022729"/>
    </source>
</evidence>
<dbReference type="Pfam" id="PF13015">
    <property type="entry name" value="PRKCSH_1"/>
    <property type="match status" value="1"/>
</dbReference>
<organism evidence="8 9">
    <name type="scientific">Phaeodactylum tricornutum (strain CCAP 1055/1)</name>
    <dbReference type="NCBI Taxonomy" id="556484"/>
    <lineage>
        <taxon>Eukaryota</taxon>
        <taxon>Sar</taxon>
        <taxon>Stramenopiles</taxon>
        <taxon>Ochrophyta</taxon>
        <taxon>Bacillariophyta</taxon>
        <taxon>Bacillariophyceae</taxon>
        <taxon>Bacillariophycidae</taxon>
        <taxon>Naviculales</taxon>
        <taxon>Phaeodactylaceae</taxon>
        <taxon>Phaeodactylum</taxon>
    </lineage>
</organism>
<dbReference type="HOGENOM" id="CLU_351086_0_0_1"/>
<dbReference type="KEGG" id="pti:PHATR_54169"/>
<dbReference type="EMBL" id="CP001142">
    <property type="protein sequence ID" value="ACI65539.1"/>
    <property type="molecule type" value="Genomic_DNA"/>
</dbReference>
<keyword evidence="3" id="KW-0256">Endoplasmic reticulum</keyword>
<reference evidence="9" key="2">
    <citation type="submission" date="2008-08" db="EMBL/GenBank/DDBJ databases">
        <authorList>
            <consortium name="Diatom Consortium"/>
            <person name="Grigoriev I."/>
            <person name="Grimwood J."/>
            <person name="Kuo A."/>
            <person name="Otillar R.P."/>
            <person name="Salamov A."/>
            <person name="Detter J.C."/>
            <person name="Lindquist E."/>
            <person name="Shapiro H."/>
            <person name="Lucas S."/>
            <person name="Glavina del Rio T."/>
            <person name="Pitluck S."/>
            <person name="Rokhsar D."/>
            <person name="Bowler C."/>
        </authorList>
    </citation>
    <scope>GENOME REANNOTATION</scope>
    <source>
        <strain evidence="9">CCAP 1055/1</strain>
    </source>
</reference>
<dbReference type="SMR" id="B5Y4U7"/>
<dbReference type="InParanoid" id="B5Y4U7"/>
<accession>B5Y4U7</accession>
<dbReference type="Proteomes" id="UP000000759">
    <property type="component" value="Chromosome 3"/>
</dbReference>
<evidence type="ECO:0000256" key="5">
    <source>
        <dbReference type="SAM" id="MobiDB-lite"/>
    </source>
</evidence>
<keyword evidence="2 6" id="KW-0732">Signal</keyword>
<dbReference type="InterPro" id="IPR036607">
    <property type="entry name" value="PRKCSH"/>
</dbReference>
<dbReference type="Pfam" id="PF12999">
    <property type="entry name" value="PRKCSH-like"/>
    <property type="match status" value="1"/>
</dbReference>
<dbReference type="SUPFAM" id="SSF50911">
    <property type="entry name" value="Mannose 6-phosphate receptor domain"/>
    <property type="match status" value="1"/>
</dbReference>
<name>B5Y4U7_PHATC</name>
<gene>
    <name evidence="8" type="ORF">PHATR_54169</name>
</gene>
<evidence type="ECO:0000256" key="3">
    <source>
        <dbReference type="ARBA" id="ARBA00022824"/>
    </source>
</evidence>
<dbReference type="STRING" id="556484.B5Y4U7"/>
<dbReference type="OMA" id="KYEYEVC"/>
<evidence type="ECO:0000256" key="4">
    <source>
        <dbReference type="ARBA" id="ARBA00023157"/>
    </source>
</evidence>
<evidence type="ECO:0000256" key="6">
    <source>
        <dbReference type="SAM" id="SignalP"/>
    </source>
</evidence>
<dbReference type="PANTHER" id="PTHR12630:SF1">
    <property type="entry name" value="GLUCOSIDASE 2 SUBUNIT BETA"/>
    <property type="match status" value="1"/>
</dbReference>
<feature type="compositionally biased region" description="Acidic residues" evidence="5">
    <location>
        <begin position="433"/>
        <end position="446"/>
    </location>
</feature>
<dbReference type="GeneID" id="7204172"/>
<evidence type="ECO:0000313" key="9">
    <source>
        <dbReference type="Proteomes" id="UP000000759"/>
    </source>
</evidence>
<sequence>MTRFSWSRLVMVVVLAASGSVRIQATPATVAECPAGFGSETMVRLLPSQINDGYCDCPTTGQDEPKTQACSGQDAWPGQPYEPDSTKSHRDPLVFVCPNQSNLSIPPSRVDDGICDCCDGADERPGTCEDNCESLRQAERQVRQVWQDAYTAGSSRRAMELTTFANVRAETLHNLRLAESDVYFLEQEQSQTQQELEEAKIKAWKSRQHVHSLALANLLTAEPGAPFRGMLSVLTKSELIWFITHACQLAGEILDTTESVDGGKTCVPLRLAGLDASLLWQSKTYDLERILDANQGDTDESDQAQNEQWSLLVELLEYNMANEPKIWNQSTLQQMQKTRRRLMEEDADYDSMDYHDDYLGADDDYDYAGDDLDYDYAETETTDDLPAPDDAPTDGKREELMSLIRSQPFSHGRVTFFDESSSLLEKIKAITDAEEQDDKEVDEEVSDSVPPSLDPMALPMVRSQLEQRQRRVQRGFSYAVSAQALLEGLERYAYASEEDEVLDLYSLAMGVINHGQLSTTHVWQILLGIIPELVVENAMQTCVSALASSCPPRSVYRSIGEASVPIPAPLLLEAGEAFCTMHATPNEMEDVCVDSSIGTTDIPSSVPDGLLGYFETKPRDDSDAFSHLFMNLSLNGGTETWKKIEALQERLRKTQEDKKDTEARMGNMEDSIGGKDGPGTTLGVDGELFALKDQCFNVEAGKYIYEICIFGSAAQKEKTGGSTSLGEWIGVDIEAETGRRVWKWGNGAKCWNGPQRSVTAFVTCGSETKVLSAGEPDTCRYEVEVESHIACDESYRMRYGLE</sequence>
<protein>
    <recommendedName>
        <fullName evidence="1">Glucosidase 2 subunit beta</fullName>
    </recommendedName>
</protein>